<reference evidence="2" key="1">
    <citation type="submission" date="2015-12" db="EMBL/GenBank/DDBJ databases">
        <title>Update maize B73 reference genome by single molecule sequencing technologies.</title>
        <authorList>
            <consortium name="Maize Genome Sequencing Project"/>
            <person name="Ware D."/>
        </authorList>
    </citation>
    <scope>NUCLEOTIDE SEQUENCE [LARGE SCALE GENOMIC DNA]</scope>
    <source>
        <strain evidence="2">cv. B73</strain>
    </source>
</reference>
<dbReference type="Proteomes" id="UP000007305">
    <property type="component" value="Chromosome 3"/>
</dbReference>
<dbReference type="EnsemblPlants" id="Zm00001eb126030_T001">
    <property type="protein sequence ID" value="Zm00001eb126030_P001"/>
    <property type="gene ID" value="Zm00001eb126030"/>
</dbReference>
<reference evidence="1" key="3">
    <citation type="submission" date="2021-05" db="UniProtKB">
        <authorList>
            <consortium name="EnsemblPlants"/>
        </authorList>
    </citation>
    <scope>IDENTIFICATION</scope>
    <source>
        <strain evidence="1">cv. B73</strain>
    </source>
</reference>
<evidence type="ECO:0000313" key="1">
    <source>
        <dbReference type="EnsemblPlants" id="Zm00001eb126030_P001"/>
    </source>
</evidence>
<protein>
    <submittedName>
        <fullName evidence="1">Uncharacterized protein</fullName>
    </submittedName>
</protein>
<evidence type="ECO:0000313" key="2">
    <source>
        <dbReference type="Proteomes" id="UP000007305"/>
    </source>
</evidence>
<organism evidence="1 2">
    <name type="scientific">Zea mays</name>
    <name type="common">Maize</name>
    <dbReference type="NCBI Taxonomy" id="4577"/>
    <lineage>
        <taxon>Eukaryota</taxon>
        <taxon>Viridiplantae</taxon>
        <taxon>Streptophyta</taxon>
        <taxon>Embryophyta</taxon>
        <taxon>Tracheophyta</taxon>
        <taxon>Spermatophyta</taxon>
        <taxon>Magnoliopsida</taxon>
        <taxon>Liliopsida</taxon>
        <taxon>Poales</taxon>
        <taxon>Poaceae</taxon>
        <taxon>PACMAD clade</taxon>
        <taxon>Panicoideae</taxon>
        <taxon>Andropogonodae</taxon>
        <taxon>Andropogoneae</taxon>
        <taxon>Tripsacinae</taxon>
        <taxon>Zea</taxon>
    </lineage>
</organism>
<dbReference type="Gramene" id="Zm00001eb126030_T001">
    <property type="protein sequence ID" value="Zm00001eb126030_P001"/>
    <property type="gene ID" value="Zm00001eb126030"/>
</dbReference>
<sequence>MRYFKEFKSPRFKRSTLIHFKWGSVPAKFLEDLWLSAFPVGTEWENIDKIKEFNWSFENLEVWRLKLIF</sequence>
<dbReference type="AlphaFoldDB" id="A0A804N0S8"/>
<accession>A0A804N0S8</accession>
<name>A0A804N0S8_MAIZE</name>
<dbReference type="InParanoid" id="A0A804N0S8"/>
<proteinExistence type="predicted"/>
<reference evidence="1" key="2">
    <citation type="submission" date="2019-07" db="EMBL/GenBank/DDBJ databases">
        <authorList>
            <person name="Seetharam A."/>
            <person name="Woodhouse M."/>
            <person name="Cannon E."/>
        </authorList>
    </citation>
    <scope>NUCLEOTIDE SEQUENCE [LARGE SCALE GENOMIC DNA]</scope>
    <source>
        <strain evidence="1">cv. B73</strain>
    </source>
</reference>
<keyword evidence="2" id="KW-1185">Reference proteome</keyword>